<keyword evidence="1" id="KW-1133">Transmembrane helix</keyword>
<proteinExistence type="predicted"/>
<dbReference type="OrthoDB" id="10372632at2759"/>
<evidence type="ECO:0000313" key="2">
    <source>
        <dbReference type="EMBL" id="CAG8463572.1"/>
    </source>
</evidence>
<reference evidence="2" key="1">
    <citation type="submission" date="2021-06" db="EMBL/GenBank/DDBJ databases">
        <authorList>
            <person name="Kallberg Y."/>
            <person name="Tangrot J."/>
            <person name="Rosling A."/>
        </authorList>
    </citation>
    <scope>NUCLEOTIDE SEQUENCE</scope>
    <source>
        <strain evidence="2">MT106</strain>
    </source>
</reference>
<evidence type="ECO:0000313" key="3">
    <source>
        <dbReference type="Proteomes" id="UP000789831"/>
    </source>
</evidence>
<protein>
    <submittedName>
        <fullName evidence="2">26_t:CDS:1</fullName>
    </submittedName>
</protein>
<evidence type="ECO:0000256" key="1">
    <source>
        <dbReference type="SAM" id="Phobius"/>
    </source>
</evidence>
<feature type="transmembrane region" description="Helical" evidence="1">
    <location>
        <begin position="6"/>
        <end position="25"/>
    </location>
</feature>
<dbReference type="EMBL" id="CAJVPL010000196">
    <property type="protein sequence ID" value="CAG8463572.1"/>
    <property type="molecule type" value="Genomic_DNA"/>
</dbReference>
<keyword evidence="1" id="KW-0472">Membrane</keyword>
<accession>A0A9N8Z3M8</accession>
<sequence length="329" mass="37793">MLILNSYHYAYYFVLILFICGVSALPKPKIDRLVVVEDISPTPDKNVEGISVTLVEQGTFEGNLPMLKFNIPEFDLPHFHNFKQNPFHRPMFNRHSGFHHMHHNQDWLSHGFPLPNQLESLIDFSNKKPEFLLSMLNLLTNSLENNVALDQNVLTESKTSLTLDHDLSQDDSNLDDLDTPNIDDLHFPSADQTLVDDNDECSLDDTKIEEDNLEPDSYPTKSSSSIPTTTDVAIWGATFDLLIDSPLISQPQEKLTMPSETHYWETSRSELPIRLNRIFHDMLYSAGLFALVLILMPIASKFIREYKDKRNHYAPMIFCVSDEKKLEKK</sequence>
<feature type="transmembrane region" description="Helical" evidence="1">
    <location>
        <begin position="282"/>
        <end position="303"/>
    </location>
</feature>
<comment type="caution">
    <text evidence="2">The sequence shown here is derived from an EMBL/GenBank/DDBJ whole genome shotgun (WGS) entry which is preliminary data.</text>
</comment>
<dbReference type="AlphaFoldDB" id="A0A9N8Z3M8"/>
<name>A0A9N8Z3M8_9GLOM</name>
<gene>
    <name evidence="2" type="ORF">AGERDE_LOCUS2379</name>
</gene>
<keyword evidence="3" id="KW-1185">Reference proteome</keyword>
<keyword evidence="1" id="KW-0812">Transmembrane</keyword>
<dbReference type="Proteomes" id="UP000789831">
    <property type="component" value="Unassembled WGS sequence"/>
</dbReference>
<organism evidence="2 3">
    <name type="scientific">Ambispora gerdemannii</name>
    <dbReference type="NCBI Taxonomy" id="144530"/>
    <lineage>
        <taxon>Eukaryota</taxon>
        <taxon>Fungi</taxon>
        <taxon>Fungi incertae sedis</taxon>
        <taxon>Mucoromycota</taxon>
        <taxon>Glomeromycotina</taxon>
        <taxon>Glomeromycetes</taxon>
        <taxon>Archaeosporales</taxon>
        <taxon>Ambisporaceae</taxon>
        <taxon>Ambispora</taxon>
    </lineage>
</organism>